<dbReference type="Pfam" id="PF14016">
    <property type="entry name" value="DUF4232"/>
    <property type="match status" value="1"/>
</dbReference>
<keyword evidence="2" id="KW-1133">Transmembrane helix</keyword>
<keyword evidence="5" id="KW-1185">Reference proteome</keyword>
<proteinExistence type="predicted"/>
<feature type="domain" description="DUF4232" evidence="3">
    <location>
        <begin position="333"/>
        <end position="470"/>
    </location>
</feature>
<evidence type="ECO:0000256" key="1">
    <source>
        <dbReference type="SAM" id="MobiDB-lite"/>
    </source>
</evidence>
<feature type="transmembrane region" description="Helical" evidence="2">
    <location>
        <begin position="118"/>
        <end position="143"/>
    </location>
</feature>
<evidence type="ECO:0000256" key="2">
    <source>
        <dbReference type="SAM" id="Phobius"/>
    </source>
</evidence>
<reference evidence="5" key="1">
    <citation type="journal article" date="2019" name="Int. J. Syst. Evol. Microbiol.">
        <title>The Global Catalogue of Microorganisms (GCM) 10K type strain sequencing project: providing services to taxonomists for standard genome sequencing and annotation.</title>
        <authorList>
            <consortium name="The Broad Institute Genomics Platform"/>
            <consortium name="The Broad Institute Genome Sequencing Center for Infectious Disease"/>
            <person name="Wu L."/>
            <person name="Ma J."/>
        </authorList>
    </citation>
    <scope>NUCLEOTIDE SEQUENCE [LARGE SCALE GENOMIC DNA]</scope>
    <source>
        <strain evidence="5">JCM 16378</strain>
    </source>
</reference>
<evidence type="ECO:0000259" key="3">
    <source>
        <dbReference type="Pfam" id="PF14016"/>
    </source>
</evidence>
<feature type="region of interest" description="Disordered" evidence="1">
    <location>
        <begin position="86"/>
        <end position="113"/>
    </location>
</feature>
<evidence type="ECO:0000313" key="5">
    <source>
        <dbReference type="Proteomes" id="UP001501326"/>
    </source>
</evidence>
<dbReference type="InterPro" id="IPR025326">
    <property type="entry name" value="DUF4232"/>
</dbReference>
<organism evidence="4 5">
    <name type="scientific">Pedococcus aerophilus</name>
    <dbReference type="NCBI Taxonomy" id="436356"/>
    <lineage>
        <taxon>Bacteria</taxon>
        <taxon>Bacillati</taxon>
        <taxon>Actinomycetota</taxon>
        <taxon>Actinomycetes</taxon>
        <taxon>Micrococcales</taxon>
        <taxon>Intrasporangiaceae</taxon>
        <taxon>Pedococcus</taxon>
    </lineage>
</organism>
<feature type="region of interest" description="Disordered" evidence="1">
    <location>
        <begin position="300"/>
        <end position="326"/>
    </location>
</feature>
<dbReference type="Proteomes" id="UP001501326">
    <property type="component" value="Unassembled WGS sequence"/>
</dbReference>
<protein>
    <recommendedName>
        <fullName evidence="3">DUF4232 domain-containing protein</fullName>
    </recommendedName>
</protein>
<comment type="caution">
    <text evidence="4">The sequence shown here is derived from an EMBL/GenBank/DDBJ whole genome shotgun (WGS) entry which is preliminary data.</text>
</comment>
<dbReference type="RefSeq" id="WP_344194556.1">
    <property type="nucleotide sequence ID" value="NZ_BAAARN010000003.1"/>
</dbReference>
<name>A0ABP6H9D3_9MICO</name>
<sequence>MQSWGRWLSRGLVVGGLVGLVVVAYRYGSYVTVFGDGPCERDPARCDDRANLLAQRELGRWFLAAGLVLLAGLVATGVRRALAQRPTHDALTSTDRTPAGSTPTGPTPVRPPQARPTLVVSALTAFGTGVASVVPVVLTTLFWLFGGTAVYLAVATTWFVLLAWGLDRSRRRRPLPDGELGSLLVSASAAATGLLGGVVAAVALAPVAGPALGASLFVLVPVALALGAGVGSAVVVASEHLLAHGWRGRSSALAAPAVVTAAVAILATGLVAGTPVGRDLVAGTRSDLYPDLVPSAAAAVPPVLPDPRPDLSFTEPPDPTSTPTPTVVASRACVADDLSLAAQGWDSAMGSTAVSVVATNTSTTPCWVRGHPTLRLTQGLADLDLAVTSSPTQRWGNGAVVPDRRIGLAARGGQASFDLWWRGYRNAADQQTPQTLTVDLPGDAPVELGLAAPYLLDVVEGAEVTVTRWTVTSPGSG</sequence>
<accession>A0ABP6H9D3</accession>
<feature type="transmembrane region" description="Helical" evidence="2">
    <location>
        <begin position="214"/>
        <end position="238"/>
    </location>
</feature>
<gene>
    <name evidence="4" type="ORF">GCM10009867_28390</name>
</gene>
<evidence type="ECO:0000313" key="4">
    <source>
        <dbReference type="EMBL" id="GAA2738186.1"/>
    </source>
</evidence>
<dbReference type="EMBL" id="BAAARN010000003">
    <property type="protein sequence ID" value="GAA2738186.1"/>
    <property type="molecule type" value="Genomic_DNA"/>
</dbReference>
<feature type="transmembrane region" description="Helical" evidence="2">
    <location>
        <begin position="7"/>
        <end position="28"/>
    </location>
</feature>
<keyword evidence="2" id="KW-0472">Membrane</keyword>
<feature type="transmembrane region" description="Helical" evidence="2">
    <location>
        <begin position="187"/>
        <end position="208"/>
    </location>
</feature>
<feature type="transmembrane region" description="Helical" evidence="2">
    <location>
        <begin position="250"/>
        <end position="272"/>
    </location>
</feature>
<feature type="transmembrane region" description="Helical" evidence="2">
    <location>
        <begin position="149"/>
        <end position="166"/>
    </location>
</feature>
<feature type="transmembrane region" description="Helical" evidence="2">
    <location>
        <begin position="58"/>
        <end position="78"/>
    </location>
</feature>
<keyword evidence="2" id="KW-0812">Transmembrane</keyword>